<feature type="transmembrane region" description="Helical" evidence="8">
    <location>
        <begin position="103"/>
        <end position="120"/>
    </location>
</feature>
<protein>
    <recommendedName>
        <fullName evidence="9">ArnT-like N-terminal domain-containing protein</fullName>
    </recommendedName>
</protein>
<keyword evidence="2" id="KW-1003">Cell membrane</keyword>
<evidence type="ECO:0000256" key="6">
    <source>
        <dbReference type="ARBA" id="ARBA00022989"/>
    </source>
</evidence>
<evidence type="ECO:0000256" key="7">
    <source>
        <dbReference type="ARBA" id="ARBA00023136"/>
    </source>
</evidence>
<keyword evidence="7 8" id="KW-0472">Membrane</keyword>
<dbReference type="AlphaFoldDB" id="A0A2M8ELV1"/>
<keyword evidence="6 8" id="KW-1133">Transmembrane helix</keyword>
<dbReference type="InterPro" id="IPR050297">
    <property type="entry name" value="LipidA_mod_glycosyltrf_83"/>
</dbReference>
<dbReference type="PANTHER" id="PTHR33908:SF11">
    <property type="entry name" value="MEMBRANE PROTEIN"/>
    <property type="match status" value="1"/>
</dbReference>
<evidence type="ECO:0000256" key="4">
    <source>
        <dbReference type="ARBA" id="ARBA00022679"/>
    </source>
</evidence>
<keyword evidence="5 8" id="KW-0812">Transmembrane</keyword>
<dbReference type="PANTHER" id="PTHR33908">
    <property type="entry name" value="MANNOSYLTRANSFERASE YKCB-RELATED"/>
    <property type="match status" value="1"/>
</dbReference>
<feature type="transmembrane region" description="Helical" evidence="8">
    <location>
        <begin position="179"/>
        <end position="207"/>
    </location>
</feature>
<feature type="domain" description="ArnT-like N-terminal" evidence="9">
    <location>
        <begin position="11"/>
        <end position="239"/>
    </location>
</feature>
<sequence>MVKKDILIILAIFLFSFGFRLWNITKHFEVWDETAVVRVGEIYINSIKSLDFSENTWKLNKEHPPFSKYFYGASRIVTLNSDYLSNNIDQDFPLGRRYSLQRILSAFVGSITIVLLYILASKFYNSKIALISSLILSLTPHYFAHSRVATQENFVSFMTLVTVCFFFFALRTRKLKHRFYIISGVLLGLSIATKYNSLFFLVLFLLLTLSEFGRRFLKSRFLILKNDLILIPFLALGTFYAVWPWLWPDPVGRFLSSVSRINGSRYFEYFLGQFPSPHSWYYFFVYLFATTPPIILLGVFLFGIKFIFKRGKYDFWFLMYFLTPLMATFSPLKMDGIRYIFPIYPAMAIISGVGFYFLIDISGKFIDSTYKSIVEFATPVIVFGILFMTILIYHPFYFDYYNIFFGGPSGVYKNRLFDFGYWGEGLRDGMNFIYKEDPDIRKKVYLKILPVHVLPPYKNNTVYVDEIEKADYVIINPAGEWLNQTNYLDYDFPYNFDIVFEEALMDAPIVQVYKRKFPYIGKL</sequence>
<evidence type="ECO:0000256" key="2">
    <source>
        <dbReference type="ARBA" id="ARBA00022475"/>
    </source>
</evidence>
<feature type="transmembrane region" description="Helical" evidence="8">
    <location>
        <begin position="280"/>
        <end position="303"/>
    </location>
</feature>
<evidence type="ECO:0000313" key="11">
    <source>
        <dbReference type="Proteomes" id="UP000229756"/>
    </source>
</evidence>
<keyword evidence="4" id="KW-0808">Transferase</keyword>
<evidence type="ECO:0000256" key="5">
    <source>
        <dbReference type="ARBA" id="ARBA00022692"/>
    </source>
</evidence>
<reference evidence="11" key="1">
    <citation type="submission" date="2017-09" db="EMBL/GenBank/DDBJ databases">
        <title>Depth-based differentiation of microbial function through sediment-hosted aquifers and enrichment of novel symbionts in the deep terrestrial subsurface.</title>
        <authorList>
            <person name="Probst A.J."/>
            <person name="Ladd B."/>
            <person name="Jarett J.K."/>
            <person name="Geller-Mcgrath D.E."/>
            <person name="Sieber C.M.K."/>
            <person name="Emerson J.B."/>
            <person name="Anantharaman K."/>
            <person name="Thomas B.C."/>
            <person name="Malmstrom R."/>
            <person name="Stieglmeier M."/>
            <person name="Klingl A."/>
            <person name="Woyke T."/>
            <person name="Ryan C.M."/>
            <person name="Banfield J.F."/>
        </authorList>
    </citation>
    <scope>NUCLEOTIDE SEQUENCE [LARGE SCALE GENOMIC DNA]</scope>
</reference>
<feature type="transmembrane region" description="Helical" evidence="8">
    <location>
        <begin position="228"/>
        <end position="247"/>
    </location>
</feature>
<organism evidence="10 11">
    <name type="scientific">candidate division WWE3 bacterium CG_4_9_14_0_2_um_filter_35_11</name>
    <dbReference type="NCBI Taxonomy" id="1975077"/>
    <lineage>
        <taxon>Bacteria</taxon>
        <taxon>Katanobacteria</taxon>
    </lineage>
</organism>
<evidence type="ECO:0000259" key="9">
    <source>
        <dbReference type="Pfam" id="PF02366"/>
    </source>
</evidence>
<dbReference type="GO" id="GO:0005886">
    <property type="term" value="C:plasma membrane"/>
    <property type="evidence" value="ECO:0007669"/>
    <property type="project" value="UniProtKB-SubCell"/>
</dbReference>
<comment type="caution">
    <text evidence="10">The sequence shown here is derived from an EMBL/GenBank/DDBJ whole genome shotgun (WGS) entry which is preliminary data.</text>
</comment>
<dbReference type="Pfam" id="PF02366">
    <property type="entry name" value="PMT"/>
    <property type="match status" value="1"/>
</dbReference>
<evidence type="ECO:0000256" key="3">
    <source>
        <dbReference type="ARBA" id="ARBA00022676"/>
    </source>
</evidence>
<name>A0A2M8ELV1_UNCKA</name>
<evidence type="ECO:0000256" key="1">
    <source>
        <dbReference type="ARBA" id="ARBA00004651"/>
    </source>
</evidence>
<accession>A0A2M8ELV1</accession>
<feature type="transmembrane region" description="Helical" evidence="8">
    <location>
        <begin position="155"/>
        <end position="173"/>
    </location>
</feature>
<comment type="subcellular location">
    <subcellularLocation>
        <location evidence="1">Cell membrane</location>
        <topology evidence="1">Multi-pass membrane protein</topology>
    </subcellularLocation>
</comment>
<proteinExistence type="predicted"/>
<dbReference type="GO" id="GO:0016763">
    <property type="term" value="F:pentosyltransferase activity"/>
    <property type="evidence" value="ECO:0007669"/>
    <property type="project" value="TreeGrafter"/>
</dbReference>
<dbReference type="GO" id="GO:0000030">
    <property type="term" value="F:mannosyltransferase activity"/>
    <property type="evidence" value="ECO:0007669"/>
    <property type="project" value="InterPro"/>
</dbReference>
<gene>
    <name evidence="10" type="ORF">CO058_02355</name>
</gene>
<dbReference type="Proteomes" id="UP000229756">
    <property type="component" value="Unassembled WGS sequence"/>
</dbReference>
<evidence type="ECO:0000313" key="10">
    <source>
        <dbReference type="EMBL" id="PJC23690.1"/>
    </source>
</evidence>
<dbReference type="GO" id="GO:0006493">
    <property type="term" value="P:protein O-linked glycosylation"/>
    <property type="evidence" value="ECO:0007669"/>
    <property type="project" value="InterPro"/>
</dbReference>
<evidence type="ECO:0000256" key="8">
    <source>
        <dbReference type="SAM" id="Phobius"/>
    </source>
</evidence>
<feature type="transmembrane region" description="Helical" evidence="8">
    <location>
        <begin position="315"/>
        <end position="333"/>
    </location>
</feature>
<feature type="transmembrane region" description="Helical" evidence="8">
    <location>
        <begin position="6"/>
        <end position="22"/>
    </location>
</feature>
<dbReference type="InterPro" id="IPR003342">
    <property type="entry name" value="ArnT-like_N"/>
</dbReference>
<feature type="transmembrane region" description="Helical" evidence="8">
    <location>
        <begin position="373"/>
        <end position="393"/>
    </location>
</feature>
<keyword evidence="3" id="KW-0328">Glycosyltransferase</keyword>
<dbReference type="GO" id="GO:0009103">
    <property type="term" value="P:lipopolysaccharide biosynthetic process"/>
    <property type="evidence" value="ECO:0007669"/>
    <property type="project" value="UniProtKB-ARBA"/>
</dbReference>
<feature type="transmembrane region" description="Helical" evidence="8">
    <location>
        <begin position="339"/>
        <end position="361"/>
    </location>
</feature>
<dbReference type="EMBL" id="PFSJ01000018">
    <property type="protein sequence ID" value="PJC23690.1"/>
    <property type="molecule type" value="Genomic_DNA"/>
</dbReference>